<dbReference type="Proteomes" id="UP000663929">
    <property type="component" value="Chromosome"/>
</dbReference>
<organism evidence="1 2">
    <name type="scientific">Sulfidibacter corallicola</name>
    <dbReference type="NCBI Taxonomy" id="2818388"/>
    <lineage>
        <taxon>Bacteria</taxon>
        <taxon>Pseudomonadati</taxon>
        <taxon>Acidobacteriota</taxon>
        <taxon>Holophagae</taxon>
        <taxon>Acanthopleuribacterales</taxon>
        <taxon>Acanthopleuribacteraceae</taxon>
        <taxon>Sulfidibacter</taxon>
    </lineage>
</organism>
<dbReference type="InterPro" id="IPR024755">
    <property type="entry name" value="cpYpsA"/>
</dbReference>
<dbReference type="Pfam" id="PF12694">
    <property type="entry name" value="cpYpsA"/>
    <property type="match status" value="1"/>
</dbReference>
<evidence type="ECO:0000313" key="2">
    <source>
        <dbReference type="Proteomes" id="UP000663929"/>
    </source>
</evidence>
<evidence type="ECO:0000313" key="1">
    <source>
        <dbReference type="EMBL" id="QTD51702.1"/>
    </source>
</evidence>
<dbReference type="Gene3D" id="3.40.50.450">
    <property type="match status" value="1"/>
</dbReference>
<keyword evidence="2" id="KW-1185">Reference proteome</keyword>
<name>A0A8A4TRJ1_SULCO</name>
<proteinExistence type="predicted"/>
<dbReference type="RefSeq" id="WP_237381828.1">
    <property type="nucleotide sequence ID" value="NZ_CP071793.1"/>
</dbReference>
<gene>
    <name evidence="1" type="ORF">J3U87_04460</name>
</gene>
<dbReference type="KEGG" id="scor:J3U87_04460"/>
<reference evidence="1" key="1">
    <citation type="submission" date="2021-03" db="EMBL/GenBank/DDBJ databases">
        <title>Acanthopleuribacteraceae sp. M133.</title>
        <authorList>
            <person name="Wang G."/>
        </authorList>
    </citation>
    <scope>NUCLEOTIDE SEQUENCE</scope>
    <source>
        <strain evidence="1">M133</strain>
    </source>
</reference>
<sequence length="178" mass="18924">MHRSAQGFTVVSGGQTGVDQAGLRAARDRGLATGGWCPPGSTCESGKIPGQFGLMPTPRECADSAPDIPRSLRTEWNVRDSDGTLILLQADLDMDPGTGWTRQCADRYDKPLLVCDPRSPSTADRVRAWLRRHRIRVLNVAGPSESRAPGVGVATYATLYAAFSTASDSGHDDPSGNG</sequence>
<dbReference type="SUPFAM" id="SSF102405">
    <property type="entry name" value="MCP/YpsA-like"/>
    <property type="match status" value="1"/>
</dbReference>
<protein>
    <submittedName>
        <fullName evidence="1">Putative molybdenum carrier protein</fullName>
    </submittedName>
</protein>
<accession>A0A8A4TRJ1</accession>
<dbReference type="EMBL" id="CP071793">
    <property type="protein sequence ID" value="QTD51702.1"/>
    <property type="molecule type" value="Genomic_DNA"/>
</dbReference>
<dbReference type="AlphaFoldDB" id="A0A8A4TRJ1"/>